<reference evidence="1" key="3">
    <citation type="journal article" date="2017" name="Nature">
        <title>Genome sequence of the progenitor of the wheat D genome Aegilops tauschii.</title>
        <authorList>
            <person name="Luo M.C."/>
            <person name="Gu Y.Q."/>
            <person name="Puiu D."/>
            <person name="Wang H."/>
            <person name="Twardziok S.O."/>
            <person name="Deal K.R."/>
            <person name="Huo N."/>
            <person name="Zhu T."/>
            <person name="Wang L."/>
            <person name="Wang Y."/>
            <person name="McGuire P.E."/>
            <person name="Liu S."/>
            <person name="Long H."/>
            <person name="Ramasamy R.K."/>
            <person name="Rodriguez J.C."/>
            <person name="Van S.L."/>
            <person name="Yuan L."/>
            <person name="Wang Z."/>
            <person name="Xia Z."/>
            <person name="Xiao L."/>
            <person name="Anderson O.D."/>
            <person name="Ouyang S."/>
            <person name="Liang Y."/>
            <person name="Zimin A.V."/>
            <person name="Pertea G."/>
            <person name="Qi P."/>
            <person name="Bennetzen J.L."/>
            <person name="Dai X."/>
            <person name="Dawson M.W."/>
            <person name="Muller H.G."/>
            <person name="Kugler K."/>
            <person name="Rivarola-Duarte L."/>
            <person name="Spannagl M."/>
            <person name="Mayer K.F.X."/>
            <person name="Lu F.H."/>
            <person name="Bevan M.W."/>
            <person name="Leroy P."/>
            <person name="Li P."/>
            <person name="You F.M."/>
            <person name="Sun Q."/>
            <person name="Liu Z."/>
            <person name="Lyons E."/>
            <person name="Wicker T."/>
            <person name="Salzberg S.L."/>
            <person name="Devos K.M."/>
            <person name="Dvorak J."/>
        </authorList>
    </citation>
    <scope>NUCLEOTIDE SEQUENCE [LARGE SCALE GENOMIC DNA]</scope>
    <source>
        <strain evidence="1">cv. AL8/78</strain>
    </source>
</reference>
<dbReference type="PANTHER" id="PTHR37179:SF1">
    <property type="entry name" value="TRANSGLYCOSYLASE"/>
    <property type="match status" value="1"/>
</dbReference>
<accession>A0A453NK03</accession>
<dbReference type="EnsemblPlants" id="AET6Gv20400700.25">
    <property type="protein sequence ID" value="AET6Gv20400700.25"/>
    <property type="gene ID" value="AET6Gv20400700"/>
</dbReference>
<organism evidence="1 2">
    <name type="scientific">Aegilops tauschii subsp. strangulata</name>
    <name type="common">Goatgrass</name>
    <dbReference type="NCBI Taxonomy" id="200361"/>
    <lineage>
        <taxon>Eukaryota</taxon>
        <taxon>Viridiplantae</taxon>
        <taxon>Streptophyta</taxon>
        <taxon>Embryophyta</taxon>
        <taxon>Tracheophyta</taxon>
        <taxon>Spermatophyta</taxon>
        <taxon>Magnoliopsida</taxon>
        <taxon>Liliopsida</taxon>
        <taxon>Poales</taxon>
        <taxon>Poaceae</taxon>
        <taxon>BOP clade</taxon>
        <taxon>Pooideae</taxon>
        <taxon>Triticodae</taxon>
        <taxon>Triticeae</taxon>
        <taxon>Triticinae</taxon>
        <taxon>Aegilops</taxon>
    </lineage>
</organism>
<dbReference type="AlphaFoldDB" id="A0A453NK03"/>
<dbReference type="PANTHER" id="PTHR37179">
    <property type="entry name" value="TRANSGLYCOSYLASE"/>
    <property type="match status" value="1"/>
</dbReference>
<proteinExistence type="predicted"/>
<keyword evidence="2" id="KW-1185">Reference proteome</keyword>
<dbReference type="Gramene" id="AET6Gv20400700.25">
    <property type="protein sequence ID" value="AET6Gv20400700.25"/>
    <property type="gene ID" value="AET6Gv20400700"/>
</dbReference>
<sequence length="122" mass="14197">IFVSGTQLVYWDSKVSVEDLDGMWSQPDVLKEWTNSGERRGNVRFSHDAKKRPYLSRVEVKLKRSKAGSPSCSRRGVQYALCPWSTFSDRIDGNRLPYCRMAFQVMTLRLAIYLYILSKQLR</sequence>
<reference evidence="1" key="5">
    <citation type="journal article" date="2021" name="G3 (Bethesda)">
        <title>Aegilops tauschii genome assembly Aet v5.0 features greater sequence contiguity and improved annotation.</title>
        <authorList>
            <person name="Wang L."/>
            <person name="Zhu T."/>
            <person name="Rodriguez J.C."/>
            <person name="Deal K.R."/>
            <person name="Dubcovsky J."/>
            <person name="McGuire P.E."/>
            <person name="Lux T."/>
            <person name="Spannagl M."/>
            <person name="Mayer K.F.X."/>
            <person name="Baldrich P."/>
            <person name="Meyers B.C."/>
            <person name="Huo N."/>
            <person name="Gu Y.Q."/>
            <person name="Zhou H."/>
            <person name="Devos K.M."/>
            <person name="Bennetzen J.L."/>
            <person name="Unver T."/>
            <person name="Budak H."/>
            <person name="Gulick P.J."/>
            <person name="Galiba G."/>
            <person name="Kalapos B."/>
            <person name="Nelson D.R."/>
            <person name="Li P."/>
            <person name="You F.M."/>
            <person name="Luo M.C."/>
            <person name="Dvorak J."/>
        </authorList>
    </citation>
    <scope>NUCLEOTIDE SEQUENCE [LARGE SCALE GENOMIC DNA]</scope>
    <source>
        <strain evidence="1">cv. AL8/78</strain>
    </source>
</reference>
<name>A0A453NK03_AEGTS</name>
<evidence type="ECO:0000313" key="2">
    <source>
        <dbReference type="Proteomes" id="UP000015105"/>
    </source>
</evidence>
<dbReference type="Proteomes" id="UP000015105">
    <property type="component" value="Chromosome 6D"/>
</dbReference>
<reference evidence="2" key="2">
    <citation type="journal article" date="2017" name="Nat. Plants">
        <title>The Aegilops tauschii genome reveals multiple impacts of transposons.</title>
        <authorList>
            <person name="Zhao G."/>
            <person name="Zou C."/>
            <person name="Li K."/>
            <person name="Wang K."/>
            <person name="Li T."/>
            <person name="Gao L."/>
            <person name="Zhang X."/>
            <person name="Wang H."/>
            <person name="Yang Z."/>
            <person name="Liu X."/>
            <person name="Jiang W."/>
            <person name="Mao L."/>
            <person name="Kong X."/>
            <person name="Jiao Y."/>
            <person name="Jia J."/>
        </authorList>
    </citation>
    <scope>NUCLEOTIDE SEQUENCE [LARGE SCALE GENOMIC DNA]</scope>
    <source>
        <strain evidence="2">cv. AL8/78</strain>
    </source>
</reference>
<protein>
    <submittedName>
        <fullName evidence="1">Uncharacterized protein</fullName>
    </submittedName>
</protein>
<reference evidence="2" key="1">
    <citation type="journal article" date="2014" name="Science">
        <title>Ancient hybridizations among the ancestral genomes of bread wheat.</title>
        <authorList>
            <consortium name="International Wheat Genome Sequencing Consortium,"/>
            <person name="Marcussen T."/>
            <person name="Sandve S.R."/>
            <person name="Heier L."/>
            <person name="Spannagl M."/>
            <person name="Pfeifer M."/>
            <person name="Jakobsen K.S."/>
            <person name="Wulff B.B."/>
            <person name="Steuernagel B."/>
            <person name="Mayer K.F."/>
            <person name="Olsen O.A."/>
        </authorList>
    </citation>
    <scope>NUCLEOTIDE SEQUENCE [LARGE SCALE GENOMIC DNA]</scope>
    <source>
        <strain evidence="2">cv. AL8/78</strain>
    </source>
</reference>
<reference evidence="1" key="4">
    <citation type="submission" date="2019-03" db="UniProtKB">
        <authorList>
            <consortium name="EnsemblPlants"/>
        </authorList>
    </citation>
    <scope>IDENTIFICATION</scope>
</reference>
<evidence type="ECO:0000313" key="1">
    <source>
        <dbReference type="EnsemblPlants" id="AET6Gv20400700.25"/>
    </source>
</evidence>